<dbReference type="Proteomes" id="UP000053475">
    <property type="component" value="Unassembled WGS sequence"/>
</dbReference>
<dbReference type="EMBL" id="JOMC01000195">
    <property type="protein sequence ID" value="KIA75389.1"/>
    <property type="molecule type" value="Genomic_DNA"/>
</dbReference>
<comment type="caution">
    <text evidence="10">The sequence shown here is derived from an EMBL/GenBank/DDBJ whole genome shotgun (WGS) entry which is preliminary data.</text>
</comment>
<evidence type="ECO:0000256" key="3">
    <source>
        <dbReference type="ARBA" id="ARBA00022617"/>
    </source>
</evidence>
<keyword evidence="5 9" id="KW-0560">Oxidoreductase</keyword>
<dbReference type="Pfam" id="PF00067">
    <property type="entry name" value="p450"/>
    <property type="match status" value="1"/>
</dbReference>
<dbReference type="PANTHER" id="PTHR24305">
    <property type="entry name" value="CYTOCHROME P450"/>
    <property type="match status" value="1"/>
</dbReference>
<gene>
    <name evidence="10" type="ORF">HK57_00108</name>
</gene>
<dbReference type="Gene3D" id="1.10.630.10">
    <property type="entry name" value="Cytochrome P450"/>
    <property type="match status" value="1"/>
</dbReference>
<evidence type="ECO:0000313" key="10">
    <source>
        <dbReference type="EMBL" id="KIA75389.1"/>
    </source>
</evidence>
<dbReference type="GO" id="GO:0016705">
    <property type="term" value="F:oxidoreductase activity, acting on paired donors, with incorporation or reduction of molecular oxygen"/>
    <property type="evidence" value="ECO:0007669"/>
    <property type="project" value="InterPro"/>
</dbReference>
<reference evidence="10 11" key="1">
    <citation type="submission" date="2014-11" db="EMBL/GenBank/DDBJ databases">
        <title>Genomics derived discovery of secondary metabolites biosynthetic gene clusters in Aspergillus ustus.</title>
        <authorList>
            <person name="Pi B."/>
            <person name="Dai F."/>
            <person name="Song X."/>
            <person name="Zhu C."/>
            <person name="Li H."/>
            <person name="Yu D."/>
        </authorList>
    </citation>
    <scope>NUCLEOTIDE SEQUENCE [LARGE SCALE GENOMIC DNA]</scope>
    <source>
        <strain evidence="10 11">3.3904</strain>
    </source>
</reference>
<comment type="cofactor">
    <cofactor evidence="1 8">
        <name>heme</name>
        <dbReference type="ChEBI" id="CHEBI:30413"/>
    </cofactor>
</comment>
<accession>A0A0C1EFF0</accession>
<evidence type="ECO:0000256" key="4">
    <source>
        <dbReference type="ARBA" id="ARBA00022723"/>
    </source>
</evidence>
<evidence type="ECO:0000256" key="9">
    <source>
        <dbReference type="RuleBase" id="RU000461"/>
    </source>
</evidence>
<keyword evidence="6 8" id="KW-0408">Iron</keyword>
<dbReference type="PRINTS" id="PR00385">
    <property type="entry name" value="P450"/>
</dbReference>
<dbReference type="InterPro" id="IPR002401">
    <property type="entry name" value="Cyt_P450_E_grp-I"/>
</dbReference>
<evidence type="ECO:0000256" key="2">
    <source>
        <dbReference type="ARBA" id="ARBA00010617"/>
    </source>
</evidence>
<dbReference type="InterPro" id="IPR017972">
    <property type="entry name" value="Cyt_P450_CS"/>
</dbReference>
<dbReference type="GO" id="GO:0020037">
    <property type="term" value="F:heme binding"/>
    <property type="evidence" value="ECO:0007669"/>
    <property type="project" value="InterPro"/>
</dbReference>
<keyword evidence="4 8" id="KW-0479">Metal-binding</keyword>
<dbReference type="InterPro" id="IPR050121">
    <property type="entry name" value="Cytochrome_P450_monoxygenase"/>
</dbReference>
<keyword evidence="7 9" id="KW-0503">Monooxygenase</keyword>
<name>A0A0C1EFF0_ASPUT</name>
<dbReference type="PROSITE" id="PS00086">
    <property type="entry name" value="CYTOCHROME_P450"/>
    <property type="match status" value="1"/>
</dbReference>
<evidence type="ECO:0000313" key="11">
    <source>
        <dbReference type="Proteomes" id="UP000053475"/>
    </source>
</evidence>
<dbReference type="GO" id="GO:0004497">
    <property type="term" value="F:monooxygenase activity"/>
    <property type="evidence" value="ECO:0007669"/>
    <property type="project" value="UniProtKB-KW"/>
</dbReference>
<evidence type="ECO:0000256" key="5">
    <source>
        <dbReference type="ARBA" id="ARBA00023002"/>
    </source>
</evidence>
<dbReference type="InterPro" id="IPR001128">
    <property type="entry name" value="Cyt_P450"/>
</dbReference>
<organism evidence="10 11">
    <name type="scientific">Aspergillus ustus</name>
    <dbReference type="NCBI Taxonomy" id="40382"/>
    <lineage>
        <taxon>Eukaryota</taxon>
        <taxon>Fungi</taxon>
        <taxon>Dikarya</taxon>
        <taxon>Ascomycota</taxon>
        <taxon>Pezizomycotina</taxon>
        <taxon>Eurotiomycetes</taxon>
        <taxon>Eurotiomycetidae</taxon>
        <taxon>Eurotiales</taxon>
        <taxon>Aspergillaceae</taxon>
        <taxon>Aspergillus</taxon>
        <taxon>Aspergillus subgen. Nidulantes</taxon>
    </lineage>
</organism>
<dbReference type="SUPFAM" id="SSF48264">
    <property type="entry name" value="Cytochrome P450"/>
    <property type="match status" value="1"/>
</dbReference>
<keyword evidence="3 8" id="KW-0349">Heme</keyword>
<dbReference type="GO" id="GO:0005506">
    <property type="term" value="F:iron ion binding"/>
    <property type="evidence" value="ECO:0007669"/>
    <property type="project" value="InterPro"/>
</dbReference>
<dbReference type="PANTHER" id="PTHR24305:SF237">
    <property type="entry name" value="CYTOCHROME P450 MONOOXYGENASE ATNE-RELATED"/>
    <property type="match status" value="1"/>
</dbReference>
<comment type="similarity">
    <text evidence="2 9">Belongs to the cytochrome P450 family.</text>
</comment>
<proteinExistence type="inferred from homology"/>
<keyword evidence="11" id="KW-1185">Reference proteome</keyword>
<dbReference type="AlphaFoldDB" id="A0A0C1EFF0"/>
<evidence type="ECO:0000256" key="7">
    <source>
        <dbReference type="ARBA" id="ARBA00023033"/>
    </source>
</evidence>
<feature type="binding site" description="axial binding residue" evidence="8">
    <location>
        <position position="499"/>
    </location>
    <ligand>
        <name>heme</name>
        <dbReference type="ChEBI" id="CHEBI:30413"/>
    </ligand>
    <ligandPart>
        <name>Fe</name>
        <dbReference type="ChEBI" id="CHEBI:18248"/>
    </ligandPart>
</feature>
<dbReference type="InterPro" id="IPR036396">
    <property type="entry name" value="Cyt_P450_sf"/>
</dbReference>
<dbReference type="GO" id="GO:0044550">
    <property type="term" value="P:secondary metabolite biosynthetic process"/>
    <property type="evidence" value="ECO:0007669"/>
    <property type="project" value="UniProtKB-ARBA"/>
</dbReference>
<dbReference type="CDD" id="cd11061">
    <property type="entry name" value="CYP67-like"/>
    <property type="match status" value="1"/>
</dbReference>
<sequence length="556" mass="63872">MGAQTDLDIGLARQLLVQANEHWQQTSTRTIAQWAASLLLLRVSWLVIYRLYFHPLAKYPGPLFWRITILPSLYYAWTGDRHLVVDKLHRKYGTPSRPDLLYSPTHFIKGKAMRMEPNLVSICTPNAIKSKRLDFLLARQRSLQNLTAMYGPGTKFEKAMFYTRGPKEKQLLVNLASTTDKTVHARKRRIISHAMSESAIRSYEPTILNKIELFCKNLSDANTFGGTYKNMSRWFSYLTYDIMGQLTFSQSYDMLTKDDHHFIQPLIDSYQHSQVILGTEPKLDQWGLAPLLLLKIMAENKKFRQYVDHQVNSRIALEKAGRGPADIFKLLLEHKDKETGESMDFKELSDEAVVLIIAASDTTGTALSGLFFYLARYPECYNKLKEEIRSQFSSAEDISGGPRLLACKYMRACVEEALRMSPGVPGFLTREAPQGASIDGYYFAPQVQVAIPTWTMHRNPEVYPEPQIFKPERWMVDSDIELQKLRSSYYPFSMGTRGCIGKNMAYHTIYLTIARLVYQFEIESRDELPLEFHVKDHFAAGSKDGPYLKFTRRRGA</sequence>
<evidence type="ECO:0000256" key="8">
    <source>
        <dbReference type="PIRSR" id="PIRSR602401-1"/>
    </source>
</evidence>
<evidence type="ECO:0000256" key="6">
    <source>
        <dbReference type="ARBA" id="ARBA00023004"/>
    </source>
</evidence>
<dbReference type="PRINTS" id="PR00463">
    <property type="entry name" value="EP450I"/>
</dbReference>
<protein>
    <submittedName>
        <fullName evidence="10">Cytochrome P450 monooxygenase</fullName>
    </submittedName>
</protein>
<evidence type="ECO:0000256" key="1">
    <source>
        <dbReference type="ARBA" id="ARBA00001971"/>
    </source>
</evidence>